<name>A0A009HM97_ACIB9</name>
<dbReference type="RefSeq" id="WP_032051259.1">
    <property type="nucleotide sequence ID" value="NZ_JEWH01000029.1"/>
</dbReference>
<evidence type="ECO:0000313" key="6">
    <source>
        <dbReference type="Proteomes" id="UP000020595"/>
    </source>
</evidence>
<dbReference type="GO" id="GO:0005829">
    <property type="term" value="C:cytosol"/>
    <property type="evidence" value="ECO:0007669"/>
    <property type="project" value="TreeGrafter"/>
</dbReference>
<dbReference type="PATRIC" id="fig|1310613.3.peg.2304"/>
<dbReference type="SMART" id="SM00342">
    <property type="entry name" value="HTH_ARAC"/>
    <property type="match status" value="1"/>
</dbReference>
<dbReference type="AlphaFoldDB" id="A0A009HM97"/>
<dbReference type="Proteomes" id="UP000020595">
    <property type="component" value="Unassembled WGS sequence"/>
</dbReference>
<keyword evidence="1" id="KW-0805">Transcription regulation</keyword>
<dbReference type="InterPro" id="IPR018060">
    <property type="entry name" value="HTH_AraC"/>
</dbReference>
<evidence type="ECO:0000256" key="2">
    <source>
        <dbReference type="ARBA" id="ARBA00023125"/>
    </source>
</evidence>
<proteinExistence type="predicted"/>
<protein>
    <submittedName>
        <fullName evidence="5">Bacterial regulatory helix-turn-helix s, AraC family protein</fullName>
    </submittedName>
</protein>
<sequence>MKRSALGLIYLIQGMRNAGIDVDSRLADIGIKVDSLDPSSTIHDSLEWDIQQIISENVDPEKGLFIGQHYALAGYGPLLMLLVTSHDIQTALEKGIQYQKLTHLFGTLSLQETEKHIILNYLPVDLKTEIGLIRAQCEISGTYKFIQDIYTMMGLKMPDMRIDLPFPKPSDPDTVAQYYAYYGDDLHFNSTHAAFSLSNNMLEIKIPSADIITHRIYEAKCIKEIERLNEQDHQIPPIIQYVQDYLELQQGIIPSMAETAFALKMPERTLRHQLQQLNTSYKQIREQIIKNKALKLMEYKEYSIEVIAEALGYSEPAAFNHAFKRWFGQSPRQYGKEFY</sequence>
<dbReference type="PANTHER" id="PTHR47894:SF1">
    <property type="entry name" value="HTH-TYPE TRANSCRIPTIONAL REGULATOR VQSM"/>
    <property type="match status" value="1"/>
</dbReference>
<dbReference type="InterPro" id="IPR032687">
    <property type="entry name" value="AraC-type_N"/>
</dbReference>
<evidence type="ECO:0000313" key="5">
    <source>
        <dbReference type="EMBL" id="EXB05292.1"/>
    </source>
</evidence>
<comment type="caution">
    <text evidence="5">The sequence shown here is derived from an EMBL/GenBank/DDBJ whole genome shotgun (WGS) entry which is preliminary data.</text>
</comment>
<evidence type="ECO:0000256" key="3">
    <source>
        <dbReference type="ARBA" id="ARBA00023163"/>
    </source>
</evidence>
<accession>A0A009HM97</accession>
<keyword evidence="2" id="KW-0238">DNA-binding</keyword>
<dbReference type="EMBL" id="JEWH01000029">
    <property type="protein sequence ID" value="EXB05292.1"/>
    <property type="molecule type" value="Genomic_DNA"/>
</dbReference>
<feature type="domain" description="HTH araC/xylS-type" evidence="4">
    <location>
        <begin position="236"/>
        <end position="337"/>
    </location>
</feature>
<gene>
    <name evidence="5" type="ORF">J512_2395</name>
</gene>
<evidence type="ECO:0000256" key="1">
    <source>
        <dbReference type="ARBA" id="ARBA00023015"/>
    </source>
</evidence>
<dbReference type="PROSITE" id="PS01124">
    <property type="entry name" value="HTH_ARAC_FAMILY_2"/>
    <property type="match status" value="1"/>
</dbReference>
<evidence type="ECO:0000259" key="4">
    <source>
        <dbReference type="PROSITE" id="PS01124"/>
    </source>
</evidence>
<dbReference type="InterPro" id="IPR009057">
    <property type="entry name" value="Homeodomain-like_sf"/>
</dbReference>
<dbReference type="Pfam" id="PF12833">
    <property type="entry name" value="HTH_18"/>
    <property type="match status" value="1"/>
</dbReference>
<dbReference type="GO" id="GO:0003700">
    <property type="term" value="F:DNA-binding transcription factor activity"/>
    <property type="evidence" value="ECO:0007669"/>
    <property type="project" value="InterPro"/>
</dbReference>
<reference evidence="5 6" key="1">
    <citation type="submission" date="2014-02" db="EMBL/GenBank/DDBJ databases">
        <title>Comparative genomics and transcriptomics to identify genetic mechanisms underlying the emergence of carbapenem resistant Acinetobacter baumannii (CRAb).</title>
        <authorList>
            <person name="Harris A.D."/>
            <person name="Johnson K.J."/>
            <person name="George J."/>
            <person name="Shefchek K."/>
            <person name="Daugherty S.C."/>
            <person name="Parankush S."/>
            <person name="Sadzewicz L."/>
            <person name="Tallon L."/>
            <person name="Sengamalay N."/>
            <person name="Hazen T.H."/>
            <person name="Rasko D.A."/>
        </authorList>
    </citation>
    <scope>NUCLEOTIDE SEQUENCE [LARGE SCALE GENOMIC DNA]</scope>
    <source>
        <strain evidence="5 6">1295743</strain>
    </source>
</reference>
<keyword evidence="3" id="KW-0804">Transcription</keyword>
<dbReference type="PANTHER" id="PTHR47894">
    <property type="entry name" value="HTH-TYPE TRANSCRIPTIONAL REGULATOR GADX"/>
    <property type="match status" value="1"/>
</dbReference>
<dbReference type="SUPFAM" id="SSF46689">
    <property type="entry name" value="Homeodomain-like"/>
    <property type="match status" value="1"/>
</dbReference>
<dbReference type="Gene3D" id="1.10.10.60">
    <property type="entry name" value="Homeodomain-like"/>
    <property type="match status" value="1"/>
</dbReference>
<organism evidence="5 6">
    <name type="scientific">Acinetobacter baumannii (strain 1295743)</name>
    <dbReference type="NCBI Taxonomy" id="1310613"/>
    <lineage>
        <taxon>Bacteria</taxon>
        <taxon>Pseudomonadati</taxon>
        <taxon>Pseudomonadota</taxon>
        <taxon>Gammaproteobacteria</taxon>
        <taxon>Moraxellales</taxon>
        <taxon>Moraxellaceae</taxon>
        <taxon>Acinetobacter</taxon>
        <taxon>Acinetobacter calcoaceticus/baumannii complex</taxon>
    </lineage>
</organism>
<dbReference type="GO" id="GO:0000976">
    <property type="term" value="F:transcription cis-regulatory region binding"/>
    <property type="evidence" value="ECO:0007669"/>
    <property type="project" value="TreeGrafter"/>
</dbReference>
<dbReference type="Pfam" id="PF12625">
    <property type="entry name" value="Arabinose_bd"/>
    <property type="match status" value="1"/>
</dbReference>